<reference evidence="2" key="1">
    <citation type="submission" date="2023-03" db="EMBL/GenBank/DDBJ databases">
        <title>Massive genome expansion in bonnet fungi (Mycena s.s.) driven by repeated elements and novel gene families across ecological guilds.</title>
        <authorList>
            <consortium name="Lawrence Berkeley National Laboratory"/>
            <person name="Harder C.B."/>
            <person name="Miyauchi S."/>
            <person name="Viragh M."/>
            <person name="Kuo A."/>
            <person name="Thoen E."/>
            <person name="Andreopoulos B."/>
            <person name="Lu D."/>
            <person name="Skrede I."/>
            <person name="Drula E."/>
            <person name="Henrissat B."/>
            <person name="Morin E."/>
            <person name="Kohler A."/>
            <person name="Barry K."/>
            <person name="LaButti K."/>
            <person name="Morin E."/>
            <person name="Salamov A."/>
            <person name="Lipzen A."/>
            <person name="Mereny Z."/>
            <person name="Hegedus B."/>
            <person name="Baldrian P."/>
            <person name="Stursova M."/>
            <person name="Weitz H."/>
            <person name="Taylor A."/>
            <person name="Grigoriev I.V."/>
            <person name="Nagy L.G."/>
            <person name="Martin F."/>
            <person name="Kauserud H."/>
        </authorList>
    </citation>
    <scope>NUCLEOTIDE SEQUENCE</scope>
    <source>
        <strain evidence="2">9144</strain>
    </source>
</reference>
<feature type="non-terminal residue" evidence="2">
    <location>
        <position position="1"/>
    </location>
</feature>
<feature type="non-terminal residue" evidence="2">
    <location>
        <position position="72"/>
    </location>
</feature>
<dbReference type="EMBL" id="JARJCW010000007">
    <property type="protein sequence ID" value="KAJ7222251.1"/>
    <property type="molecule type" value="Genomic_DNA"/>
</dbReference>
<comment type="caution">
    <text evidence="2">The sequence shown here is derived from an EMBL/GenBank/DDBJ whole genome shotgun (WGS) entry which is preliminary data.</text>
</comment>
<dbReference type="InterPro" id="IPR024752">
    <property type="entry name" value="Myb/SANT-like_dom"/>
</dbReference>
<protein>
    <recommendedName>
        <fullName evidence="1">Myb/SANT-like domain-containing protein</fullName>
    </recommendedName>
</protein>
<keyword evidence="3" id="KW-1185">Reference proteome</keyword>
<evidence type="ECO:0000313" key="3">
    <source>
        <dbReference type="Proteomes" id="UP001219525"/>
    </source>
</evidence>
<dbReference type="AlphaFoldDB" id="A0AAD6VVW2"/>
<feature type="domain" description="Myb/SANT-like" evidence="1">
    <location>
        <begin position="1"/>
        <end position="36"/>
    </location>
</feature>
<dbReference type="Proteomes" id="UP001219525">
    <property type="component" value="Unassembled WGS sequence"/>
</dbReference>
<dbReference type="PANTHER" id="PTHR46929">
    <property type="entry name" value="EXPRESSED PROTEIN"/>
    <property type="match status" value="1"/>
</dbReference>
<evidence type="ECO:0000259" key="1">
    <source>
        <dbReference type="Pfam" id="PF12776"/>
    </source>
</evidence>
<name>A0AAD6VVW2_9AGAR</name>
<gene>
    <name evidence="2" type="ORF">GGX14DRAFT_341407</name>
</gene>
<proteinExistence type="predicted"/>
<dbReference type="Pfam" id="PF12776">
    <property type="entry name" value="Myb_DNA-bind_3"/>
    <property type="match status" value="1"/>
</dbReference>
<accession>A0AAD6VVW2</accession>
<evidence type="ECO:0000313" key="2">
    <source>
        <dbReference type="EMBL" id="KAJ7222251.1"/>
    </source>
</evidence>
<dbReference type="PANTHER" id="PTHR46929:SF3">
    <property type="entry name" value="MYB_SANT-LIKE DOMAIN-CONTAINING PROTEIN"/>
    <property type="match status" value="1"/>
</dbReference>
<organism evidence="2 3">
    <name type="scientific">Mycena pura</name>
    <dbReference type="NCBI Taxonomy" id="153505"/>
    <lineage>
        <taxon>Eukaryota</taxon>
        <taxon>Fungi</taxon>
        <taxon>Dikarya</taxon>
        <taxon>Basidiomycota</taxon>
        <taxon>Agaricomycotina</taxon>
        <taxon>Agaricomycetes</taxon>
        <taxon>Agaricomycetidae</taxon>
        <taxon>Agaricales</taxon>
        <taxon>Marasmiineae</taxon>
        <taxon>Mycenaceae</taxon>
        <taxon>Mycena</taxon>
    </lineage>
</organism>
<sequence>LKQSYREVRTLLGLSGFGWNEGLKIVTASAEVWDLYLEAHPKMKKWRSKPFPIYEDMFFLVEGTIIATGVGA</sequence>